<name>A0A316W5X5_9BASI</name>
<keyword evidence="1" id="KW-0560">Oxidoreductase</keyword>
<dbReference type="OrthoDB" id="542013at2759"/>
<evidence type="ECO:0000256" key="1">
    <source>
        <dbReference type="ARBA" id="ARBA00023002"/>
    </source>
</evidence>
<gene>
    <name evidence="2" type="ORF">IE81DRAFT_288721</name>
</gene>
<keyword evidence="3" id="KW-1185">Reference proteome</keyword>
<dbReference type="Gene3D" id="3.40.50.720">
    <property type="entry name" value="NAD(P)-binding Rossmann-like Domain"/>
    <property type="match status" value="1"/>
</dbReference>
<dbReference type="PANTHER" id="PTHR43157">
    <property type="entry name" value="PHOSPHATIDYLINOSITOL-GLYCAN BIOSYNTHESIS CLASS F PROTEIN-RELATED"/>
    <property type="match status" value="1"/>
</dbReference>
<dbReference type="EMBL" id="KZ819370">
    <property type="protein sequence ID" value="PWN43433.1"/>
    <property type="molecule type" value="Genomic_DNA"/>
</dbReference>
<protein>
    <submittedName>
        <fullName evidence="2">NAD(P)-binding protein</fullName>
    </submittedName>
</protein>
<dbReference type="GeneID" id="37033654"/>
<dbReference type="InParanoid" id="A0A316W5X5"/>
<dbReference type="PRINTS" id="PR00081">
    <property type="entry name" value="GDHRDH"/>
</dbReference>
<dbReference type="InterPro" id="IPR036291">
    <property type="entry name" value="NAD(P)-bd_dom_sf"/>
</dbReference>
<dbReference type="AlphaFoldDB" id="A0A316W5X5"/>
<dbReference type="RefSeq" id="XP_025370593.1">
    <property type="nucleotide sequence ID" value="XM_025511784.1"/>
</dbReference>
<organism evidence="2 3">
    <name type="scientific">Ceraceosorus guamensis</name>
    <dbReference type="NCBI Taxonomy" id="1522189"/>
    <lineage>
        <taxon>Eukaryota</taxon>
        <taxon>Fungi</taxon>
        <taxon>Dikarya</taxon>
        <taxon>Basidiomycota</taxon>
        <taxon>Ustilaginomycotina</taxon>
        <taxon>Exobasidiomycetes</taxon>
        <taxon>Ceraceosorales</taxon>
        <taxon>Ceraceosoraceae</taxon>
        <taxon>Ceraceosorus</taxon>
    </lineage>
</organism>
<evidence type="ECO:0000313" key="2">
    <source>
        <dbReference type="EMBL" id="PWN43433.1"/>
    </source>
</evidence>
<proteinExistence type="predicted"/>
<dbReference type="InterPro" id="IPR002347">
    <property type="entry name" value="SDR_fam"/>
</dbReference>
<evidence type="ECO:0000313" key="3">
    <source>
        <dbReference type="Proteomes" id="UP000245783"/>
    </source>
</evidence>
<accession>A0A316W5X5</accession>
<dbReference type="STRING" id="1522189.A0A316W5X5"/>
<dbReference type="PANTHER" id="PTHR43157:SF31">
    <property type="entry name" value="PHOSPHATIDYLINOSITOL-GLYCAN BIOSYNTHESIS CLASS F PROTEIN"/>
    <property type="match status" value="1"/>
</dbReference>
<dbReference type="Proteomes" id="UP000245783">
    <property type="component" value="Unassembled WGS sequence"/>
</dbReference>
<dbReference type="Pfam" id="PF00106">
    <property type="entry name" value="adh_short"/>
    <property type="match status" value="1"/>
</dbReference>
<reference evidence="2 3" key="1">
    <citation type="journal article" date="2018" name="Mol. Biol. Evol.">
        <title>Broad Genomic Sampling Reveals a Smut Pathogenic Ancestry of the Fungal Clade Ustilaginomycotina.</title>
        <authorList>
            <person name="Kijpornyongpan T."/>
            <person name="Mondo S.J."/>
            <person name="Barry K."/>
            <person name="Sandor L."/>
            <person name="Lee J."/>
            <person name="Lipzen A."/>
            <person name="Pangilinan J."/>
            <person name="LaButti K."/>
            <person name="Hainaut M."/>
            <person name="Henrissat B."/>
            <person name="Grigoriev I.V."/>
            <person name="Spatafora J.W."/>
            <person name="Aime M.C."/>
        </authorList>
    </citation>
    <scope>NUCLEOTIDE SEQUENCE [LARGE SCALE GENOMIC DNA]</scope>
    <source>
        <strain evidence="2 3">MCA 4658</strain>
    </source>
</reference>
<dbReference type="SUPFAM" id="SSF51735">
    <property type="entry name" value="NAD(P)-binding Rossmann-fold domains"/>
    <property type="match status" value="1"/>
</dbReference>
<dbReference type="GO" id="GO:0016491">
    <property type="term" value="F:oxidoreductase activity"/>
    <property type="evidence" value="ECO:0007669"/>
    <property type="project" value="UniProtKB-KW"/>
</dbReference>
<sequence>MAGHAICRKIPSVYDTHCLGPGLLQTTPVWSRLYCQWRRFVGEDERKDYPEPAGAKGTGPDSMAGLTVIVTGANSGIGQQAATIFAKRGANVILVCRDPPPHEQHPNDVIDGIVKKHPHVKRENLEWWKVDFTSFDDIKAFGEKWRSSERVCDVLCNNAGSAMGPFIHTTDGFEFTHQVNFLAHCLVTLYVLPSMKKARAPRIVNTCSIFHHAGRLDFSNLNYEKRQKRGLGGVMAYCDTKLYLLMWTRELQIRLSRSQAYRHVIAHGIHPGFVASNIWNLPHIRALPRILIWLLDKLTSWKAIPPQQGSLAIVNAAVNPALGFSEKQLAKGTPFIGESAKIGGKFLMRLKESDHRPEVNDPIATARLWQRVLEDVKAAERGVAEDLPGPAPGLL</sequence>